<evidence type="ECO:0000259" key="8">
    <source>
        <dbReference type="PROSITE" id="PS51039"/>
    </source>
</evidence>
<dbReference type="PANTHER" id="PTHR10634:SF22">
    <property type="entry name" value="ZINC FINGER A20 AND AN1 DOMAIN-CONTAINING STRESS-ASSOCIATED PROTEIN 5"/>
    <property type="match status" value="1"/>
</dbReference>
<comment type="caution">
    <text evidence="9">The sequence shown here is derived from an EMBL/GenBank/DDBJ whole genome shotgun (WGS) entry which is preliminary data.</text>
</comment>
<gene>
    <name evidence="9" type="primary">SAP5</name>
    <name evidence="9" type="ORF">QJS10_CPB22g01420</name>
</gene>
<dbReference type="FunFam" id="4.10.1110.10:FF:000001">
    <property type="entry name" value="Zinc finger AN1-type containing 6"/>
    <property type="match status" value="1"/>
</dbReference>
<dbReference type="EMBL" id="JAUJYO010000022">
    <property type="protein sequence ID" value="KAK1282441.1"/>
    <property type="molecule type" value="Genomic_DNA"/>
</dbReference>
<name>A0AAV9C1D1_ACOCL</name>
<dbReference type="PROSITE" id="PS51039">
    <property type="entry name" value="ZF_AN1"/>
    <property type="match status" value="1"/>
</dbReference>
<feature type="domain" description="AN1-type" evidence="8">
    <location>
        <begin position="72"/>
        <end position="118"/>
    </location>
</feature>
<protein>
    <submittedName>
        <fullName evidence="9">Zinc finger A20 and AN1 domain-containing stress-associated protein 5</fullName>
    </submittedName>
</protein>
<dbReference type="GO" id="GO:0004842">
    <property type="term" value="F:ubiquitin-protein transferase activity"/>
    <property type="evidence" value="ECO:0007669"/>
    <property type="project" value="TreeGrafter"/>
</dbReference>
<sequence>MAAQREMKKSEETDLKPSETLTLTPPQILPQPPQSTSFSPRPAVIRPLAAAAEAAEASLPQIQVEETVPAATANVKRCGGCRRKVGLTGFRCRCGGVFCGEHRYSDRHACGYDYKAAAREAIARANPAVRPSKVVKI</sequence>
<comment type="function">
    <text evidence="1">May be involved in environmental stress response.</text>
</comment>
<reference evidence="9" key="2">
    <citation type="submission" date="2023-06" db="EMBL/GenBank/DDBJ databases">
        <authorList>
            <person name="Ma L."/>
            <person name="Liu K.-W."/>
            <person name="Li Z."/>
            <person name="Hsiao Y.-Y."/>
            <person name="Qi Y."/>
            <person name="Fu T."/>
            <person name="Tang G."/>
            <person name="Zhang D."/>
            <person name="Sun W.-H."/>
            <person name="Liu D.-K."/>
            <person name="Li Y."/>
            <person name="Chen G.-Z."/>
            <person name="Liu X.-D."/>
            <person name="Liao X.-Y."/>
            <person name="Jiang Y.-T."/>
            <person name="Yu X."/>
            <person name="Hao Y."/>
            <person name="Huang J."/>
            <person name="Zhao X.-W."/>
            <person name="Ke S."/>
            <person name="Chen Y.-Y."/>
            <person name="Wu W.-L."/>
            <person name="Hsu J.-L."/>
            <person name="Lin Y.-F."/>
            <person name="Huang M.-D."/>
            <person name="Li C.-Y."/>
            <person name="Huang L."/>
            <person name="Wang Z.-W."/>
            <person name="Zhao X."/>
            <person name="Zhong W.-Y."/>
            <person name="Peng D.-H."/>
            <person name="Ahmad S."/>
            <person name="Lan S."/>
            <person name="Zhang J.-S."/>
            <person name="Tsai W.-C."/>
            <person name="Van De Peer Y."/>
            <person name="Liu Z.-J."/>
        </authorList>
    </citation>
    <scope>NUCLEOTIDE SEQUENCE</scope>
    <source>
        <strain evidence="9">CP</strain>
        <tissue evidence="9">Leaves</tissue>
    </source>
</reference>
<dbReference type="GO" id="GO:0008270">
    <property type="term" value="F:zinc ion binding"/>
    <property type="evidence" value="ECO:0007669"/>
    <property type="project" value="UniProtKB-KW"/>
</dbReference>
<keyword evidence="10" id="KW-1185">Reference proteome</keyword>
<evidence type="ECO:0000256" key="7">
    <source>
        <dbReference type="SAM" id="MobiDB-lite"/>
    </source>
</evidence>
<keyword evidence="3 6" id="KW-0863">Zinc-finger</keyword>
<dbReference type="AlphaFoldDB" id="A0AAV9C1D1"/>
<dbReference type="Proteomes" id="UP001180020">
    <property type="component" value="Unassembled WGS sequence"/>
</dbReference>
<evidence type="ECO:0000256" key="1">
    <source>
        <dbReference type="ARBA" id="ARBA00003732"/>
    </source>
</evidence>
<feature type="compositionally biased region" description="Basic and acidic residues" evidence="7">
    <location>
        <begin position="1"/>
        <end position="17"/>
    </location>
</feature>
<evidence type="ECO:0000256" key="3">
    <source>
        <dbReference type="ARBA" id="ARBA00022771"/>
    </source>
</evidence>
<evidence type="ECO:0000256" key="6">
    <source>
        <dbReference type="PROSITE-ProRule" id="PRU00449"/>
    </source>
</evidence>
<dbReference type="PANTHER" id="PTHR10634">
    <property type="entry name" value="AN1-TYPE ZINC FINGER PROTEIN"/>
    <property type="match status" value="1"/>
</dbReference>
<feature type="region of interest" description="Disordered" evidence="7">
    <location>
        <begin position="1"/>
        <end position="41"/>
    </location>
</feature>
<evidence type="ECO:0000256" key="5">
    <source>
        <dbReference type="ARBA" id="ARBA00023016"/>
    </source>
</evidence>
<dbReference type="GO" id="GO:0016567">
    <property type="term" value="P:protein ubiquitination"/>
    <property type="evidence" value="ECO:0007669"/>
    <property type="project" value="TreeGrafter"/>
</dbReference>
<evidence type="ECO:0000313" key="10">
    <source>
        <dbReference type="Proteomes" id="UP001180020"/>
    </source>
</evidence>
<keyword evidence="5" id="KW-0346">Stress response</keyword>
<dbReference type="SUPFAM" id="SSF118310">
    <property type="entry name" value="AN1-like Zinc finger"/>
    <property type="match status" value="1"/>
</dbReference>
<dbReference type="InterPro" id="IPR000058">
    <property type="entry name" value="Znf_AN1"/>
</dbReference>
<keyword evidence="2" id="KW-0479">Metal-binding</keyword>
<reference evidence="9" key="1">
    <citation type="journal article" date="2023" name="Nat. Commun.">
        <title>Diploid and tetraploid genomes of Acorus and the evolution of monocots.</title>
        <authorList>
            <person name="Ma L."/>
            <person name="Liu K.W."/>
            <person name="Li Z."/>
            <person name="Hsiao Y.Y."/>
            <person name="Qi Y."/>
            <person name="Fu T."/>
            <person name="Tang G.D."/>
            <person name="Zhang D."/>
            <person name="Sun W.H."/>
            <person name="Liu D.K."/>
            <person name="Li Y."/>
            <person name="Chen G.Z."/>
            <person name="Liu X.D."/>
            <person name="Liao X.Y."/>
            <person name="Jiang Y.T."/>
            <person name="Yu X."/>
            <person name="Hao Y."/>
            <person name="Huang J."/>
            <person name="Zhao X.W."/>
            <person name="Ke S."/>
            <person name="Chen Y.Y."/>
            <person name="Wu W.L."/>
            <person name="Hsu J.L."/>
            <person name="Lin Y.F."/>
            <person name="Huang M.D."/>
            <person name="Li C.Y."/>
            <person name="Huang L."/>
            <person name="Wang Z.W."/>
            <person name="Zhao X."/>
            <person name="Zhong W.Y."/>
            <person name="Peng D.H."/>
            <person name="Ahmad S."/>
            <person name="Lan S."/>
            <person name="Zhang J.S."/>
            <person name="Tsai W.C."/>
            <person name="Van de Peer Y."/>
            <person name="Liu Z.J."/>
        </authorList>
    </citation>
    <scope>NUCLEOTIDE SEQUENCE</scope>
    <source>
        <strain evidence="9">CP</strain>
    </source>
</reference>
<dbReference type="InterPro" id="IPR050652">
    <property type="entry name" value="AN1_A20_ZnFinger"/>
</dbReference>
<accession>A0AAV9C1D1</accession>
<dbReference type="InterPro" id="IPR035896">
    <property type="entry name" value="AN1-like_Znf"/>
</dbReference>
<evidence type="ECO:0000256" key="4">
    <source>
        <dbReference type="ARBA" id="ARBA00022833"/>
    </source>
</evidence>
<dbReference type="SMART" id="SM00154">
    <property type="entry name" value="ZnF_AN1"/>
    <property type="match status" value="1"/>
</dbReference>
<dbReference type="Pfam" id="PF01428">
    <property type="entry name" value="zf-AN1"/>
    <property type="match status" value="1"/>
</dbReference>
<proteinExistence type="predicted"/>
<evidence type="ECO:0000313" key="9">
    <source>
        <dbReference type="EMBL" id="KAK1282441.1"/>
    </source>
</evidence>
<evidence type="ECO:0000256" key="2">
    <source>
        <dbReference type="ARBA" id="ARBA00022723"/>
    </source>
</evidence>
<keyword evidence="4" id="KW-0862">Zinc</keyword>
<dbReference type="Gene3D" id="4.10.1110.10">
    <property type="entry name" value="AN1-like Zinc finger"/>
    <property type="match status" value="1"/>
</dbReference>
<organism evidence="9 10">
    <name type="scientific">Acorus calamus</name>
    <name type="common">Sweet flag</name>
    <dbReference type="NCBI Taxonomy" id="4465"/>
    <lineage>
        <taxon>Eukaryota</taxon>
        <taxon>Viridiplantae</taxon>
        <taxon>Streptophyta</taxon>
        <taxon>Embryophyta</taxon>
        <taxon>Tracheophyta</taxon>
        <taxon>Spermatophyta</taxon>
        <taxon>Magnoliopsida</taxon>
        <taxon>Liliopsida</taxon>
        <taxon>Acoraceae</taxon>
        <taxon>Acorus</taxon>
    </lineage>
</organism>